<feature type="transmembrane region" description="Helical" evidence="2">
    <location>
        <begin position="155"/>
        <end position="174"/>
    </location>
</feature>
<reference evidence="3" key="2">
    <citation type="journal article" name="Front. Microbiol.">
        <title>Degradative Capacity of Two Strains of Rhodonia placenta: From Phenotype to Genotype.</title>
        <authorList>
            <person name="Kolle M."/>
            <person name="Horta M.A.C."/>
            <person name="Nowrousian M."/>
            <person name="Ohm R.A."/>
            <person name="Benz J.P."/>
            <person name="Pilgard A."/>
        </authorList>
    </citation>
    <scope>NUCLEOTIDE SEQUENCE</scope>
    <source>
        <strain evidence="3">FPRL280</strain>
    </source>
</reference>
<evidence type="ECO:0000313" key="3">
    <source>
        <dbReference type="EMBL" id="KAF9819698.1"/>
    </source>
</evidence>
<dbReference type="EMBL" id="JADOXO010000016">
    <property type="protein sequence ID" value="KAF9819698.1"/>
    <property type="molecule type" value="Genomic_DNA"/>
</dbReference>
<evidence type="ECO:0000256" key="1">
    <source>
        <dbReference type="SAM" id="MobiDB-lite"/>
    </source>
</evidence>
<reference evidence="3" key="1">
    <citation type="submission" date="2020-11" db="EMBL/GenBank/DDBJ databases">
        <authorList>
            <person name="Koelle M."/>
            <person name="Horta M.A.C."/>
            <person name="Nowrousian M."/>
            <person name="Ohm R.A."/>
            <person name="Benz P."/>
            <person name="Pilgard A."/>
        </authorList>
    </citation>
    <scope>NUCLEOTIDE SEQUENCE</scope>
    <source>
        <strain evidence="3">FPRL280</strain>
    </source>
</reference>
<evidence type="ECO:0000313" key="4">
    <source>
        <dbReference type="Proteomes" id="UP000639403"/>
    </source>
</evidence>
<keyword evidence="2" id="KW-1133">Transmembrane helix</keyword>
<dbReference type="AlphaFoldDB" id="A0A8H7P8H3"/>
<accession>A0A8H7P8H3</accession>
<organism evidence="3 4">
    <name type="scientific">Rhodonia placenta</name>
    <dbReference type="NCBI Taxonomy" id="104341"/>
    <lineage>
        <taxon>Eukaryota</taxon>
        <taxon>Fungi</taxon>
        <taxon>Dikarya</taxon>
        <taxon>Basidiomycota</taxon>
        <taxon>Agaricomycotina</taxon>
        <taxon>Agaricomycetes</taxon>
        <taxon>Polyporales</taxon>
        <taxon>Adustoporiaceae</taxon>
        <taxon>Rhodonia</taxon>
    </lineage>
</organism>
<name>A0A8H7P8H3_9APHY</name>
<keyword evidence="2" id="KW-0812">Transmembrane</keyword>
<comment type="caution">
    <text evidence="3">The sequence shown here is derived from an EMBL/GenBank/DDBJ whole genome shotgun (WGS) entry which is preliminary data.</text>
</comment>
<dbReference type="Proteomes" id="UP000639403">
    <property type="component" value="Unassembled WGS sequence"/>
</dbReference>
<proteinExistence type="predicted"/>
<protein>
    <submittedName>
        <fullName evidence="3">Uncharacterized protein</fullName>
    </submittedName>
</protein>
<feature type="region of interest" description="Disordered" evidence="1">
    <location>
        <begin position="17"/>
        <end position="43"/>
    </location>
</feature>
<evidence type="ECO:0000256" key="2">
    <source>
        <dbReference type="SAM" id="Phobius"/>
    </source>
</evidence>
<keyword evidence="2" id="KW-0472">Membrane</keyword>
<sequence>MAQTLCGETSLRLARTTTDSDDKLDEVSDSVDGLSKSDESETDEDAGALFGDLVIMGAENAQFVSGTCQRTAVAAGIIDRNKSTERTYKMARMVAAAAPIQILALLSIGPIPDPAPSPVNGTSADARERNWVMLGLRGGAKDATAVAKRIRDGCVAFGTAIVIVPLIAFVGMTAGRPQPTPTTTTIHVAHPCPDIVGCPPEGPCNANITSTRIPRDGQRVAYYHHHGRVVTERSPVYIRSISIIPQSGVAAIA</sequence>
<gene>
    <name evidence="3" type="ORF">IEO21_01963</name>
</gene>